<proteinExistence type="predicted"/>
<feature type="domain" description="N-acetyltransferase" evidence="3">
    <location>
        <begin position="6"/>
        <end position="144"/>
    </location>
</feature>
<dbReference type="InterPro" id="IPR050832">
    <property type="entry name" value="Bact_Acetyltransf"/>
</dbReference>
<dbReference type="KEGG" id="mtua:CSH63_16685"/>
<evidence type="ECO:0000256" key="2">
    <source>
        <dbReference type="ARBA" id="ARBA00023315"/>
    </source>
</evidence>
<name>A0A386WL59_9ACTN</name>
<dbReference type="InterPro" id="IPR000182">
    <property type="entry name" value="GNAT_dom"/>
</dbReference>
<dbReference type="PROSITE" id="PS51186">
    <property type="entry name" value="GNAT"/>
    <property type="match status" value="1"/>
</dbReference>
<evidence type="ECO:0000259" key="3">
    <source>
        <dbReference type="PROSITE" id="PS51186"/>
    </source>
</evidence>
<reference evidence="4 5" key="1">
    <citation type="submission" date="2017-10" db="EMBL/GenBank/DDBJ databases">
        <title>Integration of genomic and chemical information greatly accelerates assignment of the full stereostructure of myelolactone, a potent inhibitor of myeloma from a marine-derived Micromonospora.</title>
        <authorList>
            <person name="Kim M.C."/>
            <person name="Machado H."/>
            <person name="Jensen P.R."/>
            <person name="Fenical W."/>
        </authorList>
    </citation>
    <scope>NUCLEOTIDE SEQUENCE [LARGE SCALE GENOMIC DNA]</scope>
    <source>
        <strain evidence="4 5">CNY-010</strain>
    </source>
</reference>
<dbReference type="Proteomes" id="UP000267804">
    <property type="component" value="Chromosome"/>
</dbReference>
<sequence>MPVASIRVRQARDEDRAALTALHEREWGGPIVVVHDTRYDLRDLPALVAVDDGGAFAGALVYRVDTDGLEVVSLAAATPGTGAGSALLAAVEEAATAAGADRIWLVTTNDNLGALRFYQRRGLRIVAVDAGAVDRARAVKPTIPHVGADGIPLHDELHLARHLTPAGDK</sequence>
<accession>A0A386WL59</accession>
<keyword evidence="2" id="KW-0012">Acyltransferase</keyword>
<organism evidence="4 5">
    <name type="scientific">Micromonospora tulbaghiae</name>
    <dbReference type="NCBI Taxonomy" id="479978"/>
    <lineage>
        <taxon>Bacteria</taxon>
        <taxon>Bacillati</taxon>
        <taxon>Actinomycetota</taxon>
        <taxon>Actinomycetes</taxon>
        <taxon>Micromonosporales</taxon>
        <taxon>Micromonosporaceae</taxon>
        <taxon>Micromonospora</taxon>
    </lineage>
</organism>
<dbReference type="PANTHER" id="PTHR43877">
    <property type="entry name" value="AMINOALKYLPHOSPHONATE N-ACETYLTRANSFERASE-RELATED-RELATED"/>
    <property type="match status" value="1"/>
</dbReference>
<dbReference type="InterPro" id="IPR016181">
    <property type="entry name" value="Acyl_CoA_acyltransferase"/>
</dbReference>
<evidence type="ECO:0000256" key="1">
    <source>
        <dbReference type="ARBA" id="ARBA00022679"/>
    </source>
</evidence>
<evidence type="ECO:0000313" key="4">
    <source>
        <dbReference type="EMBL" id="AYF29067.1"/>
    </source>
</evidence>
<protein>
    <submittedName>
        <fullName evidence="4">GNAT family N-acetyltransferase</fullName>
    </submittedName>
</protein>
<dbReference type="EMBL" id="CP024087">
    <property type="protein sequence ID" value="AYF29067.1"/>
    <property type="molecule type" value="Genomic_DNA"/>
</dbReference>
<dbReference type="GO" id="GO:0016747">
    <property type="term" value="F:acyltransferase activity, transferring groups other than amino-acyl groups"/>
    <property type="evidence" value="ECO:0007669"/>
    <property type="project" value="InterPro"/>
</dbReference>
<dbReference type="Pfam" id="PF00583">
    <property type="entry name" value="Acetyltransf_1"/>
    <property type="match status" value="1"/>
</dbReference>
<evidence type="ECO:0000313" key="5">
    <source>
        <dbReference type="Proteomes" id="UP000267804"/>
    </source>
</evidence>
<dbReference type="AlphaFoldDB" id="A0A386WL59"/>
<gene>
    <name evidence="4" type="ORF">CSH63_16685</name>
</gene>
<keyword evidence="1 4" id="KW-0808">Transferase</keyword>
<dbReference type="SUPFAM" id="SSF55729">
    <property type="entry name" value="Acyl-CoA N-acyltransferases (Nat)"/>
    <property type="match status" value="1"/>
</dbReference>
<dbReference type="Gene3D" id="3.40.630.30">
    <property type="match status" value="1"/>
</dbReference>